<reference evidence="2 3" key="1">
    <citation type="submission" date="2022-07" db="EMBL/GenBank/DDBJ databases">
        <title>Genome Analysis of Selected Gammaproteobacteria from Nigerian Food snails.</title>
        <authorList>
            <person name="Okafor A.C."/>
        </authorList>
    </citation>
    <scope>NUCLEOTIDE SEQUENCE [LARGE SCALE GENOMIC DNA]</scope>
    <source>
        <strain evidence="2 3">Awg 2</strain>
    </source>
</reference>
<proteinExistence type="predicted"/>
<keyword evidence="3" id="KW-1185">Reference proteome</keyword>
<gene>
    <name evidence="2" type="ORF">NNO07_15030</name>
</gene>
<dbReference type="Proteomes" id="UP001211689">
    <property type="component" value="Unassembled WGS sequence"/>
</dbReference>
<evidence type="ECO:0000256" key="1">
    <source>
        <dbReference type="SAM" id="SignalP"/>
    </source>
</evidence>
<evidence type="ECO:0008006" key="4">
    <source>
        <dbReference type="Google" id="ProtNLM"/>
    </source>
</evidence>
<name>A0ABT4Y697_METRE</name>
<dbReference type="RefSeq" id="WP_271471198.1">
    <property type="nucleotide sequence ID" value="NZ_JANEWF010000015.1"/>
</dbReference>
<feature type="signal peptide" evidence="1">
    <location>
        <begin position="1"/>
        <end position="18"/>
    </location>
</feature>
<accession>A0ABT4Y697</accession>
<sequence>MRTFALFGLVLVTHAAIAAPTADQELFKGYLLSGKEPKVKDATWMSDTNLYVGVVDDGSNRSGFAEYLCLAAANQGVYPEMIKVVDIAKVVREQRFHELGRSYCPSQSDAPTEVQF</sequence>
<protein>
    <recommendedName>
        <fullName evidence="4">Rap1a immunity protein domain-containing protein</fullName>
    </recommendedName>
</protein>
<keyword evidence="1" id="KW-0732">Signal</keyword>
<organism evidence="2 3">
    <name type="scientific">Metapseudomonas resinovorans</name>
    <name type="common">Pseudomonas resinovorans</name>
    <dbReference type="NCBI Taxonomy" id="53412"/>
    <lineage>
        <taxon>Bacteria</taxon>
        <taxon>Pseudomonadati</taxon>
        <taxon>Pseudomonadota</taxon>
        <taxon>Gammaproteobacteria</taxon>
        <taxon>Pseudomonadales</taxon>
        <taxon>Pseudomonadaceae</taxon>
        <taxon>Metapseudomonas</taxon>
    </lineage>
</organism>
<comment type="caution">
    <text evidence="2">The sequence shown here is derived from an EMBL/GenBank/DDBJ whole genome shotgun (WGS) entry which is preliminary data.</text>
</comment>
<feature type="chain" id="PRO_5045171436" description="Rap1a immunity protein domain-containing protein" evidence="1">
    <location>
        <begin position="19"/>
        <end position="116"/>
    </location>
</feature>
<dbReference type="EMBL" id="JANEWF010000015">
    <property type="protein sequence ID" value="MDA8484387.1"/>
    <property type="molecule type" value="Genomic_DNA"/>
</dbReference>
<evidence type="ECO:0000313" key="3">
    <source>
        <dbReference type="Proteomes" id="UP001211689"/>
    </source>
</evidence>
<evidence type="ECO:0000313" key="2">
    <source>
        <dbReference type="EMBL" id="MDA8484387.1"/>
    </source>
</evidence>